<evidence type="ECO:0000256" key="1">
    <source>
        <dbReference type="SAM" id="MobiDB-lite"/>
    </source>
</evidence>
<feature type="region of interest" description="Disordered" evidence="1">
    <location>
        <begin position="1"/>
        <end position="22"/>
    </location>
</feature>
<evidence type="ECO:0000259" key="2">
    <source>
        <dbReference type="PROSITE" id="PS51186"/>
    </source>
</evidence>
<dbReference type="EMBL" id="BAAALN010000012">
    <property type="protein sequence ID" value="GAA1246477.1"/>
    <property type="molecule type" value="Genomic_DNA"/>
</dbReference>
<dbReference type="Pfam" id="PF13302">
    <property type="entry name" value="Acetyltransf_3"/>
    <property type="match status" value="1"/>
</dbReference>
<reference evidence="3 4" key="1">
    <citation type="journal article" date="2019" name="Int. J. Syst. Evol. Microbiol.">
        <title>The Global Catalogue of Microorganisms (GCM) 10K type strain sequencing project: providing services to taxonomists for standard genome sequencing and annotation.</title>
        <authorList>
            <consortium name="The Broad Institute Genomics Platform"/>
            <consortium name="The Broad Institute Genome Sequencing Center for Infectious Disease"/>
            <person name="Wu L."/>
            <person name="Ma J."/>
        </authorList>
    </citation>
    <scope>NUCLEOTIDE SEQUENCE [LARGE SCALE GENOMIC DNA]</scope>
    <source>
        <strain evidence="3 4">JCM 13023</strain>
    </source>
</reference>
<dbReference type="Proteomes" id="UP001500653">
    <property type="component" value="Unassembled WGS sequence"/>
</dbReference>
<dbReference type="PANTHER" id="PTHR43415:SF3">
    <property type="entry name" value="GNAT-FAMILY ACETYLTRANSFERASE"/>
    <property type="match status" value="1"/>
</dbReference>
<evidence type="ECO:0000313" key="3">
    <source>
        <dbReference type="EMBL" id="GAA1246477.1"/>
    </source>
</evidence>
<proteinExistence type="predicted"/>
<organism evidence="3 4">
    <name type="scientific">Prauserella halophila</name>
    <dbReference type="NCBI Taxonomy" id="185641"/>
    <lineage>
        <taxon>Bacteria</taxon>
        <taxon>Bacillati</taxon>
        <taxon>Actinomycetota</taxon>
        <taxon>Actinomycetes</taxon>
        <taxon>Pseudonocardiales</taxon>
        <taxon>Pseudonocardiaceae</taxon>
        <taxon>Prauserella</taxon>
    </lineage>
</organism>
<dbReference type="SUPFAM" id="SSF55729">
    <property type="entry name" value="Acyl-CoA N-acyltransferases (Nat)"/>
    <property type="match status" value="1"/>
</dbReference>
<name>A0ABN1WFD8_9PSEU</name>
<feature type="domain" description="N-acetyltransferase" evidence="2">
    <location>
        <begin position="28"/>
        <end position="192"/>
    </location>
</feature>
<gene>
    <name evidence="3" type="ORF">GCM10009676_35820</name>
</gene>
<dbReference type="InterPro" id="IPR016181">
    <property type="entry name" value="Acyl_CoA_acyltransferase"/>
</dbReference>
<dbReference type="PROSITE" id="PS51186">
    <property type="entry name" value="GNAT"/>
    <property type="match status" value="1"/>
</dbReference>
<dbReference type="Gene3D" id="3.40.630.30">
    <property type="match status" value="1"/>
</dbReference>
<dbReference type="PANTHER" id="PTHR43415">
    <property type="entry name" value="SPERMIDINE N(1)-ACETYLTRANSFERASE"/>
    <property type="match status" value="1"/>
</dbReference>
<evidence type="ECO:0000313" key="4">
    <source>
        <dbReference type="Proteomes" id="UP001500653"/>
    </source>
</evidence>
<comment type="caution">
    <text evidence="3">The sequence shown here is derived from an EMBL/GenBank/DDBJ whole genome shotgun (WGS) entry which is preliminary data.</text>
</comment>
<keyword evidence="4" id="KW-1185">Reference proteome</keyword>
<dbReference type="InterPro" id="IPR000182">
    <property type="entry name" value="GNAT_dom"/>
</dbReference>
<accession>A0ABN1WFD8</accession>
<sequence>MDALPPVRGLPQNVGDDHWRPRHTRPIETLRPIEPEDADTYWRWHRDPAVTRWLAHDYDESLAQIRNRFTERPVNSYSSAVFAVETLADRTLIGTVALRDATPETALAELDVYLGEERYRGHGYGTDTVRTICRYGFDTMRLHSIRLWVVADNDAAIRSYQKVGFRTDGRGRDAFRRDGCWYDTVLMSLLEGELT</sequence>
<protein>
    <submittedName>
        <fullName evidence="3">GNAT family protein</fullName>
    </submittedName>
</protein>